<sequence length="87" mass="9808">DIYDDICPKIEKNNLDCECVGGGRIQIENSKKHIQIFGYSKVCEMCWLSILILSVIQPIFNNLSPSLLFGNTSNDIQEFQSQLISAL</sequence>
<comment type="similarity">
    <text evidence="2">Belongs to the janus family.</text>
</comment>
<evidence type="ECO:0000256" key="1">
    <source>
        <dbReference type="ARBA" id="ARBA00002508"/>
    </source>
</evidence>
<dbReference type="GO" id="GO:0005829">
    <property type="term" value="C:cytosol"/>
    <property type="evidence" value="ECO:0007669"/>
    <property type="project" value="TreeGrafter"/>
</dbReference>
<evidence type="ECO:0000256" key="4">
    <source>
        <dbReference type="ARBA" id="ARBA00022928"/>
    </source>
</evidence>
<organism evidence="5">
    <name type="scientific">Octopus bimaculoides</name>
    <name type="common">California two-spotted octopus</name>
    <dbReference type="NCBI Taxonomy" id="37653"/>
    <lineage>
        <taxon>Eukaryota</taxon>
        <taxon>Metazoa</taxon>
        <taxon>Spiralia</taxon>
        <taxon>Lophotrochozoa</taxon>
        <taxon>Mollusca</taxon>
        <taxon>Cephalopoda</taxon>
        <taxon>Coleoidea</taxon>
        <taxon>Octopodiformes</taxon>
        <taxon>Octopoda</taxon>
        <taxon>Incirrata</taxon>
        <taxon>Octopodidae</taxon>
        <taxon>Octopus</taxon>
    </lineage>
</organism>
<dbReference type="GO" id="GO:0030154">
    <property type="term" value="P:cell differentiation"/>
    <property type="evidence" value="ECO:0007669"/>
    <property type="project" value="UniProtKB-KW"/>
</dbReference>
<evidence type="ECO:0000313" key="5">
    <source>
        <dbReference type="EMBL" id="KOF79414.1"/>
    </source>
</evidence>
<dbReference type="Gene3D" id="3.50.20.20">
    <property type="entry name" value="Janus/Ocnus"/>
    <property type="match status" value="1"/>
</dbReference>
<dbReference type="SUPFAM" id="SSF143724">
    <property type="entry name" value="PHP14-like"/>
    <property type="match status" value="1"/>
</dbReference>
<dbReference type="AlphaFoldDB" id="A0A0L8GRE9"/>
<dbReference type="GO" id="GO:0101006">
    <property type="term" value="F:protein histidine phosphatase activity"/>
    <property type="evidence" value="ECO:0007669"/>
    <property type="project" value="TreeGrafter"/>
</dbReference>
<evidence type="ECO:0000256" key="2">
    <source>
        <dbReference type="ARBA" id="ARBA00010971"/>
    </source>
</evidence>
<dbReference type="OrthoDB" id="10249612at2759"/>
<accession>A0A0L8GRE9</accession>
<proteinExistence type="inferred from homology"/>
<reference evidence="5" key="1">
    <citation type="submission" date="2015-07" db="EMBL/GenBank/DDBJ databases">
        <title>MeaNS - Measles Nucleotide Surveillance Program.</title>
        <authorList>
            <person name="Tran T."/>
            <person name="Druce J."/>
        </authorList>
    </citation>
    <scope>NUCLEOTIDE SEQUENCE</scope>
    <source>
        <strain evidence="5">UCB-OBI-ISO-001</strain>
        <tissue evidence="5">Gonad</tissue>
    </source>
</reference>
<feature type="non-terminal residue" evidence="5">
    <location>
        <position position="1"/>
    </location>
</feature>
<gene>
    <name evidence="5" type="ORF">OCBIM_22029555mg</name>
</gene>
<comment type="function">
    <text evidence="1">JanA and janB regulate somatic sex differentiation.</text>
</comment>
<dbReference type="PANTHER" id="PTHR12258">
    <property type="entry name" value="JANUS-A/JANUS-B"/>
    <property type="match status" value="1"/>
</dbReference>
<dbReference type="GO" id="GO:0007548">
    <property type="term" value="P:sex differentiation"/>
    <property type="evidence" value="ECO:0007669"/>
    <property type="project" value="UniProtKB-KW"/>
</dbReference>
<dbReference type="InterPro" id="IPR007702">
    <property type="entry name" value="Janus"/>
</dbReference>
<dbReference type="Pfam" id="PF05005">
    <property type="entry name" value="Ocnus"/>
    <property type="match status" value="1"/>
</dbReference>
<dbReference type="InterPro" id="IPR038596">
    <property type="entry name" value="Janus_sf"/>
</dbReference>
<name>A0A0L8GRE9_OCTBM</name>
<protein>
    <submittedName>
        <fullName evidence="5">Uncharacterized protein</fullName>
    </submittedName>
</protein>
<dbReference type="EMBL" id="KQ420776">
    <property type="protein sequence ID" value="KOF79414.1"/>
    <property type="molecule type" value="Genomic_DNA"/>
</dbReference>
<dbReference type="PANTHER" id="PTHR12258:SF5">
    <property type="entry name" value="BCDNA.GH02250-RELATED"/>
    <property type="match status" value="1"/>
</dbReference>
<keyword evidence="3" id="KW-0221">Differentiation</keyword>
<keyword evidence="4" id="KW-0726">Sexual differentiation</keyword>
<evidence type="ECO:0000256" key="3">
    <source>
        <dbReference type="ARBA" id="ARBA00022782"/>
    </source>
</evidence>